<dbReference type="EMBL" id="LFIW01000169">
    <property type="protein sequence ID" value="KZL87892.1"/>
    <property type="molecule type" value="Genomic_DNA"/>
</dbReference>
<organism evidence="1 2">
    <name type="scientific">Colletotrichum incanum</name>
    <name type="common">Soybean anthracnose fungus</name>
    <dbReference type="NCBI Taxonomy" id="1573173"/>
    <lineage>
        <taxon>Eukaryota</taxon>
        <taxon>Fungi</taxon>
        <taxon>Dikarya</taxon>
        <taxon>Ascomycota</taxon>
        <taxon>Pezizomycotina</taxon>
        <taxon>Sordariomycetes</taxon>
        <taxon>Hypocreomycetidae</taxon>
        <taxon>Glomerellales</taxon>
        <taxon>Glomerellaceae</taxon>
        <taxon>Colletotrichum</taxon>
        <taxon>Colletotrichum spaethianum species complex</taxon>
    </lineage>
</organism>
<accession>A0A161YDB8</accession>
<evidence type="ECO:0000313" key="2">
    <source>
        <dbReference type="Proteomes" id="UP000076584"/>
    </source>
</evidence>
<gene>
    <name evidence="1" type="ORF">CI238_08709</name>
</gene>
<dbReference type="AlphaFoldDB" id="A0A161YDB8"/>
<reference evidence="1 2" key="1">
    <citation type="submission" date="2015-06" db="EMBL/GenBank/DDBJ databases">
        <title>Survival trade-offs in plant roots during colonization by closely related pathogenic and mutualistic fungi.</title>
        <authorList>
            <person name="Hacquard S."/>
            <person name="Kracher B."/>
            <person name="Hiruma K."/>
            <person name="Weinman A."/>
            <person name="Muench P."/>
            <person name="Garrido Oter R."/>
            <person name="Ver Loren van Themaat E."/>
            <person name="Dallerey J.-F."/>
            <person name="Damm U."/>
            <person name="Henrissat B."/>
            <person name="Lespinet O."/>
            <person name="Thon M."/>
            <person name="Kemen E."/>
            <person name="McHardy A.C."/>
            <person name="Schulze-Lefert P."/>
            <person name="O'Connell R.J."/>
        </authorList>
    </citation>
    <scope>NUCLEOTIDE SEQUENCE [LARGE SCALE GENOMIC DNA]</scope>
    <source>
        <strain evidence="1 2">MAFF 238704</strain>
    </source>
</reference>
<keyword evidence="2" id="KW-1185">Reference proteome</keyword>
<protein>
    <submittedName>
        <fullName evidence="1">Uncharacterized protein</fullName>
    </submittedName>
</protein>
<sequence length="130" mass="14057">LVFPTYSSNKLQANMQITTLFSLAALTAVAVAKLHSAAVCVTARQYGSTGNGTPYGLGYGSYKDYEILTEATKCACNYYKNRNTGNKQWDKCPDCTFDGLQCTSGGWHIGGDEMTYYCEKKCGAQGAEAN</sequence>
<proteinExistence type="predicted"/>
<dbReference type="Proteomes" id="UP000076584">
    <property type="component" value="Unassembled WGS sequence"/>
</dbReference>
<feature type="non-terminal residue" evidence="1">
    <location>
        <position position="1"/>
    </location>
</feature>
<name>A0A161YDB8_COLIC</name>
<comment type="caution">
    <text evidence="1">The sequence shown here is derived from an EMBL/GenBank/DDBJ whole genome shotgun (WGS) entry which is preliminary data.</text>
</comment>
<dbReference type="STRING" id="1573173.A0A161YDB8"/>
<evidence type="ECO:0000313" key="1">
    <source>
        <dbReference type="EMBL" id="KZL87892.1"/>
    </source>
</evidence>